<reference evidence="4 5" key="1">
    <citation type="submission" date="2019-03" db="EMBL/GenBank/DDBJ databases">
        <title>Genomic Encyclopedia of Type Strains, Phase IV (KMG-IV): sequencing the most valuable type-strain genomes for metagenomic binning, comparative biology and taxonomic classification.</title>
        <authorList>
            <person name="Goeker M."/>
        </authorList>
    </citation>
    <scope>NUCLEOTIDE SEQUENCE [LARGE SCALE GENOMIC DNA]</scope>
    <source>
        <strain evidence="4 5">DSM 18577</strain>
    </source>
</reference>
<dbReference type="PANTHER" id="PTHR43465">
    <property type="entry name" value="DUF1680 DOMAIN PROTEIN (AFU_ORTHOLOGUE AFUA_1G08910)"/>
    <property type="match status" value="1"/>
</dbReference>
<protein>
    <recommendedName>
        <fullName evidence="6">Glycoside hydrolase family 127 protein</fullName>
    </recommendedName>
</protein>
<organism evidence="4 5">
    <name type="scientific">Celerinatantimonas diazotrophica</name>
    <dbReference type="NCBI Taxonomy" id="412034"/>
    <lineage>
        <taxon>Bacteria</taxon>
        <taxon>Pseudomonadati</taxon>
        <taxon>Pseudomonadota</taxon>
        <taxon>Gammaproteobacteria</taxon>
        <taxon>Celerinatantimonadaceae</taxon>
        <taxon>Celerinatantimonas</taxon>
    </lineage>
</organism>
<dbReference type="Pfam" id="PF20736">
    <property type="entry name" value="Glyco_hydro127M"/>
    <property type="match status" value="1"/>
</dbReference>
<dbReference type="InterPro" id="IPR049049">
    <property type="entry name" value="Beta-AFase-like_GH127_C"/>
</dbReference>
<dbReference type="InterPro" id="IPR049046">
    <property type="entry name" value="Beta-AFase-like_GH127_middle"/>
</dbReference>
<dbReference type="Pfam" id="PF20737">
    <property type="entry name" value="Glyco_hydro127C"/>
    <property type="match status" value="1"/>
</dbReference>
<evidence type="ECO:0008006" key="6">
    <source>
        <dbReference type="Google" id="ProtNLM"/>
    </source>
</evidence>
<dbReference type="OrthoDB" id="9757939at2"/>
<accession>A0A4R1JAP4</accession>
<gene>
    <name evidence="4" type="ORF">EV690_2610</name>
</gene>
<keyword evidence="5" id="KW-1185">Reference proteome</keyword>
<dbReference type="PANTHER" id="PTHR43465:SF2">
    <property type="entry name" value="DUF1680 DOMAIN PROTEIN (AFU_ORTHOLOGUE AFUA_1G08910)"/>
    <property type="match status" value="1"/>
</dbReference>
<dbReference type="InterPro" id="IPR008928">
    <property type="entry name" value="6-hairpin_glycosidase_sf"/>
</dbReference>
<sequence>MKTDHTESQFTHIAITDSFWMQYQKLITEVVIPYQWCALNDTIDDAEPSHAIDNFKIAAGQMQGEFYGMIFQDSDVAKWLEAVAYSLSNHPDPQLESIADDVIDLIGKAQQPNGYVNTYFTVKAPSEKWTNVCECHELYCAGHLIEAGVAYYCATEKTRLLDIVCKFADHINEVFGKKPGQLLGYPGHPEIEQALMRLYEVTQDTRYSQLSQFFIEQRGQQPHYYDIEYERRGQTSYWQTHGSAWMIKDKNYSQAHAPITKQSTATGHAVRFVYLMAGVAHLARINHSQEKLTACRTLWQNVTNKQMYITGSIGSQSQGEAFSCDYDLPNDTAYTETCASIGLIMFANQMLQLDPNSNYADVMERALYNTVLAGIALDGKHFFYVNPLEVYPKAIAYNHIYEHVKPIRQQWFGCACCPPNLARLIGSIGNYIYTVKDNTIYTNLYIASESTLYLSDGNMTLLQKGNYPWQDTITFTVKMAQPCQADIALRVPNWCQQPQLSINQTGFAAENIASDGYIHIKRQWQNDDEIILQLPMQPILVRPNPLLRHDMRKVAIQRGPLVYCIEQADNGEELHNLLLDSSSELKCIAGSGIFAGKTLIKATAYRIDSIHAHSQPLYSFNSEKPAMTKCELTLVPYFSWANRGEGEMRVWINEL</sequence>
<evidence type="ECO:0000259" key="1">
    <source>
        <dbReference type="Pfam" id="PF07944"/>
    </source>
</evidence>
<feature type="domain" description="Non-reducing end beta-L-arabinofuranosidase-like GH127 middle" evidence="2">
    <location>
        <begin position="439"/>
        <end position="536"/>
    </location>
</feature>
<feature type="domain" description="Non-reducing end beta-L-arabinofuranosidase-like GH127 catalytic" evidence="1">
    <location>
        <begin position="14"/>
        <end position="429"/>
    </location>
</feature>
<proteinExistence type="predicted"/>
<dbReference type="InterPro" id="IPR049174">
    <property type="entry name" value="Beta-AFase-like"/>
</dbReference>
<evidence type="ECO:0000259" key="3">
    <source>
        <dbReference type="Pfam" id="PF20737"/>
    </source>
</evidence>
<dbReference type="AlphaFoldDB" id="A0A4R1JAP4"/>
<dbReference type="Proteomes" id="UP000295565">
    <property type="component" value="Unassembled WGS sequence"/>
</dbReference>
<evidence type="ECO:0000313" key="5">
    <source>
        <dbReference type="Proteomes" id="UP000295565"/>
    </source>
</evidence>
<dbReference type="RefSeq" id="WP_131913381.1">
    <property type="nucleotide sequence ID" value="NZ_OU594967.1"/>
</dbReference>
<evidence type="ECO:0000259" key="2">
    <source>
        <dbReference type="Pfam" id="PF20736"/>
    </source>
</evidence>
<dbReference type="EMBL" id="SMGD01000014">
    <property type="protein sequence ID" value="TCK47574.1"/>
    <property type="molecule type" value="Genomic_DNA"/>
</dbReference>
<dbReference type="Pfam" id="PF07944">
    <property type="entry name" value="Beta-AFase-like_GH127_cat"/>
    <property type="match status" value="1"/>
</dbReference>
<comment type="caution">
    <text evidence="4">The sequence shown here is derived from an EMBL/GenBank/DDBJ whole genome shotgun (WGS) entry which is preliminary data.</text>
</comment>
<evidence type="ECO:0000313" key="4">
    <source>
        <dbReference type="EMBL" id="TCK47574.1"/>
    </source>
</evidence>
<name>A0A4R1JAP4_9GAMM</name>
<dbReference type="SUPFAM" id="SSF48208">
    <property type="entry name" value="Six-hairpin glycosidases"/>
    <property type="match status" value="1"/>
</dbReference>
<dbReference type="GO" id="GO:0005975">
    <property type="term" value="P:carbohydrate metabolic process"/>
    <property type="evidence" value="ECO:0007669"/>
    <property type="project" value="InterPro"/>
</dbReference>
<feature type="domain" description="Non-reducing end beta-L-arabinofuranosidase-like GH127 C-terminal" evidence="3">
    <location>
        <begin position="540"/>
        <end position="653"/>
    </location>
</feature>
<dbReference type="InterPro" id="IPR012878">
    <property type="entry name" value="Beta-AFase-like_GH127_cat"/>
</dbReference>